<keyword evidence="3" id="KW-1185">Reference proteome</keyword>
<evidence type="ECO:0000313" key="3">
    <source>
        <dbReference type="Proteomes" id="UP000199114"/>
    </source>
</evidence>
<dbReference type="SUPFAM" id="SSF103247">
    <property type="entry name" value="TT1751-like"/>
    <property type="match status" value="1"/>
</dbReference>
<gene>
    <name evidence="2" type="ORF">SAMN04489841_4178</name>
</gene>
<dbReference type="Proteomes" id="UP000199114">
    <property type="component" value="Unassembled WGS sequence"/>
</dbReference>
<dbReference type="InterPro" id="IPR035923">
    <property type="entry name" value="TT1751-like_sf"/>
</dbReference>
<dbReference type="OrthoDB" id="157520at2157"/>
<accession>A0A1H9QDU6</accession>
<dbReference type="InterPro" id="IPR005180">
    <property type="entry name" value="DUF302"/>
</dbReference>
<protein>
    <submittedName>
        <fullName evidence="2">Uncharacterized conserved protein, DUF302 family</fullName>
    </submittedName>
</protein>
<dbReference type="Pfam" id="PF03625">
    <property type="entry name" value="DUF302"/>
    <property type="match status" value="1"/>
</dbReference>
<reference evidence="3" key="1">
    <citation type="submission" date="2016-10" db="EMBL/GenBank/DDBJ databases">
        <authorList>
            <person name="Varghese N."/>
            <person name="Submissions S."/>
        </authorList>
    </citation>
    <scope>NUCLEOTIDE SEQUENCE [LARGE SCALE GENOMIC DNA]</scope>
    <source>
        <strain evidence="3">DSM 25055</strain>
    </source>
</reference>
<dbReference type="PANTHER" id="PTHR38342:SF2">
    <property type="entry name" value="INNER MEMBRANE OR EXPORTED"/>
    <property type="match status" value="1"/>
</dbReference>
<feature type="domain" description="DUF302" evidence="1">
    <location>
        <begin position="87"/>
        <end position="148"/>
    </location>
</feature>
<dbReference type="EMBL" id="FOFD01000006">
    <property type="protein sequence ID" value="SER58580.1"/>
    <property type="molecule type" value="Genomic_DNA"/>
</dbReference>
<dbReference type="InterPro" id="IPR006311">
    <property type="entry name" value="TAT_signal"/>
</dbReference>
<dbReference type="PANTHER" id="PTHR38342">
    <property type="entry name" value="SLR5037 PROTEIN"/>
    <property type="match status" value="1"/>
</dbReference>
<dbReference type="RefSeq" id="WP_090621289.1">
    <property type="nucleotide sequence ID" value="NZ_FOFD01000006.1"/>
</dbReference>
<evidence type="ECO:0000313" key="2">
    <source>
        <dbReference type="EMBL" id="SER58580.1"/>
    </source>
</evidence>
<organism evidence="2 3">
    <name type="scientific">Natrinema salaciae</name>
    <dbReference type="NCBI Taxonomy" id="1186196"/>
    <lineage>
        <taxon>Archaea</taxon>
        <taxon>Methanobacteriati</taxon>
        <taxon>Methanobacteriota</taxon>
        <taxon>Stenosarchaea group</taxon>
        <taxon>Halobacteria</taxon>
        <taxon>Halobacteriales</taxon>
        <taxon>Natrialbaceae</taxon>
        <taxon>Natrinema</taxon>
    </lineage>
</organism>
<dbReference type="AlphaFoldDB" id="A0A1H9QDU6"/>
<name>A0A1H9QDU6_9EURY</name>
<proteinExistence type="predicted"/>
<dbReference type="Gene3D" id="3.30.310.70">
    <property type="entry name" value="TT1751-like domain"/>
    <property type="match status" value="1"/>
</dbReference>
<sequence length="182" mass="18520">MTRDSDGTARRRFVQLLGASTAAGTGVSTTAAAAGASARTAQTDDGSAADGTDSGLVTVESNANFETTVSRVEAVLEASGVALLTTVDHAANAASVEQSLPPTTLFLFGNPAAGTPLMQAERSVAIDLPQKLLVWEDGGDVFLTYNDPQYLAARHGLDAADEQLAMVGEALQQLVAAIAGGE</sequence>
<dbReference type="PROSITE" id="PS51318">
    <property type="entry name" value="TAT"/>
    <property type="match status" value="1"/>
</dbReference>
<evidence type="ECO:0000259" key="1">
    <source>
        <dbReference type="Pfam" id="PF03625"/>
    </source>
</evidence>
<dbReference type="CDD" id="cd14797">
    <property type="entry name" value="DUF302"/>
    <property type="match status" value="1"/>
</dbReference>
<dbReference type="STRING" id="1186196.SAMN04489841_4178"/>